<dbReference type="EMBL" id="BSYJ01000003">
    <property type="protein sequence ID" value="GMG87289.1"/>
    <property type="molecule type" value="Genomic_DNA"/>
</dbReference>
<dbReference type="RefSeq" id="WP_285763922.1">
    <property type="nucleotide sequence ID" value="NZ_BSYJ01000003.1"/>
</dbReference>
<reference evidence="2 3" key="1">
    <citation type="submission" date="2023-04" db="EMBL/GenBank/DDBJ databases">
        <title>Marinobulbifer ophiurae gen. nov., sp. Nov., isolate from tissue of brittle star Ophioplocus japonicus.</title>
        <authorList>
            <person name="Kawano K."/>
            <person name="Sawayama S."/>
            <person name="Nakagawa S."/>
        </authorList>
    </citation>
    <scope>NUCLEOTIDE SEQUENCE [LARGE SCALE GENOMIC DNA]</scope>
    <source>
        <strain evidence="2 3">NKW57</strain>
    </source>
</reference>
<dbReference type="Proteomes" id="UP001224392">
    <property type="component" value="Unassembled WGS sequence"/>
</dbReference>
<evidence type="ECO:0000313" key="3">
    <source>
        <dbReference type="Proteomes" id="UP001224392"/>
    </source>
</evidence>
<dbReference type="PROSITE" id="PS51186">
    <property type="entry name" value="GNAT"/>
    <property type="match status" value="1"/>
</dbReference>
<proteinExistence type="predicted"/>
<protein>
    <recommendedName>
        <fullName evidence="1">N-acetyltransferase domain-containing protein</fullName>
    </recommendedName>
</protein>
<feature type="domain" description="N-acetyltransferase" evidence="1">
    <location>
        <begin position="1"/>
        <end position="144"/>
    </location>
</feature>
<comment type="caution">
    <text evidence="2">The sequence shown here is derived from an EMBL/GenBank/DDBJ whole genome shotgun (WGS) entry which is preliminary data.</text>
</comment>
<dbReference type="CDD" id="cd04301">
    <property type="entry name" value="NAT_SF"/>
    <property type="match status" value="1"/>
</dbReference>
<name>A0ABQ6LYZ3_9GAMM</name>
<dbReference type="Gene3D" id="3.40.630.30">
    <property type="match status" value="1"/>
</dbReference>
<accession>A0ABQ6LYZ3</accession>
<keyword evidence="3" id="KW-1185">Reference proteome</keyword>
<dbReference type="SUPFAM" id="SSF55729">
    <property type="entry name" value="Acyl-CoA N-acyltransferases (Nat)"/>
    <property type="match status" value="1"/>
</dbReference>
<evidence type="ECO:0000259" key="1">
    <source>
        <dbReference type="PROSITE" id="PS51186"/>
    </source>
</evidence>
<dbReference type="InterPro" id="IPR016181">
    <property type="entry name" value="Acyl_CoA_acyltransferase"/>
</dbReference>
<dbReference type="InterPro" id="IPR000182">
    <property type="entry name" value="GNAT_dom"/>
</dbReference>
<gene>
    <name evidence="2" type="ORF">MNKW57_16100</name>
</gene>
<sequence>MEASFLEPVQLPLVNRFYKSIRYSASAGRGERVMVVRDGAVIVGAVRMQPKELAAMGPAWFLRSMAVSPEYRREGVGTLMLEQLLQAFPRDTVWCYPFSHLQGFYRLGGFEPLSAEDVPPEIRQPYERYCRQGRDILIMARNLE</sequence>
<evidence type="ECO:0000313" key="2">
    <source>
        <dbReference type="EMBL" id="GMG87289.1"/>
    </source>
</evidence>
<organism evidence="2 3">
    <name type="scientific">Biformimicrobium ophioploci</name>
    <dbReference type="NCBI Taxonomy" id="3036711"/>
    <lineage>
        <taxon>Bacteria</taxon>
        <taxon>Pseudomonadati</taxon>
        <taxon>Pseudomonadota</taxon>
        <taxon>Gammaproteobacteria</taxon>
        <taxon>Cellvibrionales</taxon>
        <taxon>Microbulbiferaceae</taxon>
        <taxon>Biformimicrobium</taxon>
    </lineage>
</organism>
<dbReference type="Pfam" id="PF13508">
    <property type="entry name" value="Acetyltransf_7"/>
    <property type="match status" value="1"/>
</dbReference>